<proteinExistence type="predicted"/>
<dbReference type="RefSeq" id="WP_175111851.1">
    <property type="nucleotide sequence ID" value="NZ_CADIKF010000023.1"/>
</dbReference>
<name>A0A6J5DZE3_9BURK</name>
<dbReference type="EMBL" id="CADIKF010000023">
    <property type="protein sequence ID" value="CAB3759413.1"/>
    <property type="molecule type" value="Genomic_DNA"/>
</dbReference>
<evidence type="ECO:0000313" key="2">
    <source>
        <dbReference type="Proteomes" id="UP000494329"/>
    </source>
</evidence>
<evidence type="ECO:0008006" key="3">
    <source>
        <dbReference type="Google" id="ProtNLM"/>
    </source>
</evidence>
<protein>
    <recommendedName>
        <fullName evidence="3">Guanylate cyclase domain-containing protein</fullName>
    </recommendedName>
</protein>
<dbReference type="AlphaFoldDB" id="A0A6J5DZE3"/>
<dbReference type="Proteomes" id="UP000494329">
    <property type="component" value="Unassembled WGS sequence"/>
</dbReference>
<gene>
    <name evidence="1" type="ORF">LMG29739_03147</name>
</gene>
<accession>A0A6J5DZE3</accession>
<reference evidence="1 2" key="1">
    <citation type="submission" date="2020-04" db="EMBL/GenBank/DDBJ databases">
        <authorList>
            <person name="De Canck E."/>
        </authorList>
    </citation>
    <scope>NUCLEOTIDE SEQUENCE [LARGE SCALE GENOMIC DNA]</scope>
    <source>
        <strain evidence="1 2">LMG 29739</strain>
    </source>
</reference>
<organism evidence="1 2">
    <name type="scientific">Paraburkholderia solisilvae</name>
    <dbReference type="NCBI Taxonomy" id="624376"/>
    <lineage>
        <taxon>Bacteria</taxon>
        <taxon>Pseudomonadati</taxon>
        <taxon>Pseudomonadota</taxon>
        <taxon>Betaproteobacteria</taxon>
        <taxon>Burkholderiales</taxon>
        <taxon>Burkholderiaceae</taxon>
        <taxon>Paraburkholderia</taxon>
    </lineage>
</organism>
<evidence type="ECO:0000313" key="1">
    <source>
        <dbReference type="EMBL" id="CAB3759413.1"/>
    </source>
</evidence>
<sequence length="248" mass="27348">MESTTYTKRVAVFLDILGFKELINANREADIVKALTLTKEAESGPFHNAPHMRLTAFSDSVVVSDEIGNGFGYARILHFASYLSWQLLAMGILTRGGVGHGPLHHRENGIVFGPALIQAYELESKQAVYPRILVPNDIATAYIEMEVSQRGEQARAIVSSLFRTDFDGNVHLHILGPFAHAPSLSDAPGKSAGQRTRTSQDMVLSKSACLLKALDDNSPPANQPSATAKHYWFRNYLRETLHAYGVRQ</sequence>
<keyword evidence="2" id="KW-1185">Reference proteome</keyword>